<keyword evidence="2" id="KW-0117">Actin capping</keyword>
<dbReference type="SUPFAM" id="SSF82754">
    <property type="entry name" value="C-terminal, gelsolin-like domain of Sec23/24"/>
    <property type="match status" value="1"/>
</dbReference>
<evidence type="ECO:0000256" key="2">
    <source>
        <dbReference type="ARBA" id="ARBA00022467"/>
    </source>
</evidence>
<sequence>MSEPAVDPAFKVIPKGAECFLIWRIENFSPVAVPKDKYGSFFDGDAYLVLSVKRQSGAFAMCVHYWIGEKATQDESGTVAIKAIELDDYLGGTPVQYREVQGYESKVFLNHFKSKGGIKYMPGGAASGFTHVEHTIKPRLLHVKGKNCPRIKELSIGWENMNDGDAFILDVGTALFVWNGKTCSRTERIKAMEYTRRLRDDRGKGNIVVVEDGEENADEMGADEFELFEEYLPLSDKSSLQPASSVPADDAYERKAASQLKLWKCSDEGGQLKVTEVGEKPLKRDMLDTNDTFIVDNGDAGIWVWCGRKSNPKEKKEAMANATAFLTQRSYPNHVQVVKVHENGEPTEFKALFRVWEKPLLPGQVKPPSNTKIAATIQTNFNAATMHDNPSIARETGMVDDGTGKKVIHRVERTGNTYELKVVEKRYQDQLFGGDSYVILLHIPGRGQRELHHLLLAGNGKKSTQDERGVAAKKTVEMDDALNGAAKQVRVVQGKEPNHFMAMFGGKLIIYSGGKAGWGQAQDEGPGDTYLLHVRGVSQYNTKAEQVPLSAESLNSNDVFVLFIKSSAFIWAGKGSTGDEREMAKQLAQKASRGYTLVSEGQEKDDFWDAIGGQKPYSSSPRLQVSNEARPPRLFQCSNASGAFTVNEIVEFSQEDIVTDDVFILDAYDNIFLWIGEDARPEEKTMAMDAAIEYLETDPSGRDTDTPIFIVKQGYEPPDFVGYFGAWDRELWSGGKSYEQLKKELGEKNVNLEQVRSKSTANGDLSFSDVGKFSLDVLQQKDDLPDGVDKDRKEKHLSDDDFEALFKMSYAQFIQLPAWKQQRLKKENNLW</sequence>
<dbReference type="FunFam" id="3.40.20.10:FF:000001">
    <property type="entry name" value="Gelsolin"/>
    <property type="match status" value="1"/>
</dbReference>
<dbReference type="GO" id="GO:0008154">
    <property type="term" value="P:actin polymerization or depolymerization"/>
    <property type="evidence" value="ECO:0007669"/>
    <property type="project" value="TreeGrafter"/>
</dbReference>
<dbReference type="Gene3D" id="1.10.950.10">
    <property type="entry name" value="Villin headpiece domain"/>
    <property type="match status" value="1"/>
</dbReference>
<dbReference type="InterPro" id="IPR007123">
    <property type="entry name" value="Gelsolin-like_dom"/>
</dbReference>
<dbReference type="InterPro" id="IPR036886">
    <property type="entry name" value="Villin_headpiece_dom_sf"/>
</dbReference>
<dbReference type="CDD" id="cd11292">
    <property type="entry name" value="gelsolin_S3_like"/>
    <property type="match status" value="1"/>
</dbReference>
<dbReference type="SUPFAM" id="SSF47050">
    <property type="entry name" value="VHP, Villin headpiece domain"/>
    <property type="match status" value="1"/>
</dbReference>
<evidence type="ECO:0000256" key="1">
    <source>
        <dbReference type="ARBA" id="ARBA00008418"/>
    </source>
</evidence>
<dbReference type="EMBL" id="JAODUO010001908">
    <property type="protein sequence ID" value="KAK2157106.1"/>
    <property type="molecule type" value="Genomic_DNA"/>
</dbReference>
<dbReference type="SUPFAM" id="SSF55753">
    <property type="entry name" value="Actin depolymerizing proteins"/>
    <property type="match status" value="5"/>
</dbReference>
<dbReference type="GO" id="GO:0051014">
    <property type="term" value="P:actin filament severing"/>
    <property type="evidence" value="ECO:0007669"/>
    <property type="project" value="TreeGrafter"/>
</dbReference>
<evidence type="ECO:0000256" key="4">
    <source>
        <dbReference type="ARBA" id="ARBA00023203"/>
    </source>
</evidence>
<dbReference type="SMART" id="SM00153">
    <property type="entry name" value="VHP"/>
    <property type="match status" value="1"/>
</dbReference>
<comment type="similarity">
    <text evidence="1">Belongs to the villin/gelsolin family.</text>
</comment>
<dbReference type="Pfam" id="PF00626">
    <property type="entry name" value="Gelsolin"/>
    <property type="match status" value="6"/>
</dbReference>
<feature type="domain" description="HP" evidence="5">
    <location>
        <begin position="767"/>
        <end position="831"/>
    </location>
</feature>
<dbReference type="PANTHER" id="PTHR11977">
    <property type="entry name" value="VILLIN"/>
    <property type="match status" value="1"/>
</dbReference>
<accession>A0AAD9N6S3</accession>
<evidence type="ECO:0000313" key="7">
    <source>
        <dbReference type="Proteomes" id="UP001209878"/>
    </source>
</evidence>
<evidence type="ECO:0000313" key="6">
    <source>
        <dbReference type="EMBL" id="KAK2157106.1"/>
    </source>
</evidence>
<evidence type="ECO:0000256" key="3">
    <source>
        <dbReference type="ARBA" id="ARBA00022737"/>
    </source>
</evidence>
<dbReference type="GO" id="GO:0005737">
    <property type="term" value="C:cytoplasm"/>
    <property type="evidence" value="ECO:0007669"/>
    <property type="project" value="TreeGrafter"/>
</dbReference>
<dbReference type="GO" id="GO:0015629">
    <property type="term" value="C:actin cytoskeleton"/>
    <property type="evidence" value="ECO:0007669"/>
    <property type="project" value="TreeGrafter"/>
</dbReference>
<dbReference type="GO" id="GO:0051015">
    <property type="term" value="F:actin filament binding"/>
    <property type="evidence" value="ECO:0007669"/>
    <property type="project" value="InterPro"/>
</dbReference>
<dbReference type="Gene3D" id="3.40.20.10">
    <property type="entry name" value="Severin"/>
    <property type="match status" value="6"/>
</dbReference>
<dbReference type="PANTHER" id="PTHR11977:SF57">
    <property type="entry name" value="VILLIN-LIKE PROTEIN QUAIL"/>
    <property type="match status" value="1"/>
</dbReference>
<dbReference type="GO" id="GO:0051016">
    <property type="term" value="P:barbed-end actin filament capping"/>
    <property type="evidence" value="ECO:0007669"/>
    <property type="project" value="TreeGrafter"/>
</dbReference>
<keyword evidence="7" id="KW-1185">Reference proteome</keyword>
<proteinExistence type="inferred from homology"/>
<dbReference type="AlphaFoldDB" id="A0AAD9N6S3"/>
<organism evidence="6 7">
    <name type="scientific">Ridgeia piscesae</name>
    <name type="common">Tubeworm</name>
    <dbReference type="NCBI Taxonomy" id="27915"/>
    <lineage>
        <taxon>Eukaryota</taxon>
        <taxon>Metazoa</taxon>
        <taxon>Spiralia</taxon>
        <taxon>Lophotrochozoa</taxon>
        <taxon>Annelida</taxon>
        <taxon>Polychaeta</taxon>
        <taxon>Sedentaria</taxon>
        <taxon>Canalipalpata</taxon>
        <taxon>Sabellida</taxon>
        <taxon>Siboglinidae</taxon>
        <taxon>Ridgeia</taxon>
    </lineage>
</organism>
<dbReference type="Pfam" id="PF02209">
    <property type="entry name" value="VHP"/>
    <property type="match status" value="1"/>
</dbReference>
<dbReference type="CDD" id="cd11291">
    <property type="entry name" value="gelsolin_S6_like"/>
    <property type="match status" value="1"/>
</dbReference>
<gene>
    <name evidence="6" type="ORF">NP493_1909g00033</name>
</gene>
<dbReference type="InterPro" id="IPR036180">
    <property type="entry name" value="Gelsolin-like_dom_sf"/>
</dbReference>
<keyword evidence="4" id="KW-0009">Actin-binding</keyword>
<dbReference type="PROSITE" id="PS51089">
    <property type="entry name" value="HP"/>
    <property type="match status" value="1"/>
</dbReference>
<keyword evidence="3" id="KW-0677">Repeat</keyword>
<dbReference type="InterPro" id="IPR003128">
    <property type="entry name" value="Villin_headpiece"/>
</dbReference>
<comment type="caution">
    <text evidence="6">The sequence shown here is derived from an EMBL/GenBank/DDBJ whole genome shotgun (WGS) entry which is preliminary data.</text>
</comment>
<dbReference type="GO" id="GO:0005546">
    <property type="term" value="F:phosphatidylinositol-4,5-bisphosphate binding"/>
    <property type="evidence" value="ECO:0007669"/>
    <property type="project" value="TreeGrafter"/>
</dbReference>
<evidence type="ECO:0000259" key="5">
    <source>
        <dbReference type="PROSITE" id="PS51089"/>
    </source>
</evidence>
<dbReference type="FunFam" id="3.40.20.10:FF:000005">
    <property type="entry name" value="Gelsolin"/>
    <property type="match status" value="1"/>
</dbReference>
<reference evidence="6" key="1">
    <citation type="journal article" date="2023" name="Mol. Biol. Evol.">
        <title>Third-Generation Sequencing Reveals the Adaptive Role of the Epigenome in Three Deep-Sea Polychaetes.</title>
        <authorList>
            <person name="Perez M."/>
            <person name="Aroh O."/>
            <person name="Sun Y."/>
            <person name="Lan Y."/>
            <person name="Juniper S.K."/>
            <person name="Young C.R."/>
            <person name="Angers B."/>
            <person name="Qian P.Y."/>
        </authorList>
    </citation>
    <scope>NUCLEOTIDE SEQUENCE</scope>
    <source>
        <strain evidence="6">R07B-5</strain>
    </source>
</reference>
<dbReference type="PRINTS" id="PR00597">
    <property type="entry name" value="GELSOLIN"/>
</dbReference>
<dbReference type="Proteomes" id="UP001209878">
    <property type="component" value="Unassembled WGS sequence"/>
</dbReference>
<dbReference type="InterPro" id="IPR029006">
    <property type="entry name" value="ADF-H/Gelsolin-like_dom_sf"/>
</dbReference>
<dbReference type="SMART" id="SM00262">
    <property type="entry name" value="GEL"/>
    <property type="match status" value="6"/>
</dbReference>
<dbReference type="CDD" id="cd11290">
    <property type="entry name" value="gelsolin_S1_like"/>
    <property type="match status" value="1"/>
</dbReference>
<protein>
    <recommendedName>
        <fullName evidence="5">HP domain-containing protein</fullName>
    </recommendedName>
</protein>
<name>A0AAD9N6S3_RIDPI</name>
<dbReference type="CDD" id="cd11288">
    <property type="entry name" value="gelsolin_S5_like"/>
    <property type="match status" value="1"/>
</dbReference>
<dbReference type="InterPro" id="IPR007122">
    <property type="entry name" value="Villin/Gelsolin"/>
</dbReference>